<feature type="binding site" evidence="6">
    <location>
        <position position="138"/>
    </location>
    <ligand>
        <name>S-adenosyl-L-methionine</name>
        <dbReference type="ChEBI" id="CHEBI:59789"/>
    </ligand>
</feature>
<dbReference type="NCBIfam" id="NF007902">
    <property type="entry name" value="PRK10611.1"/>
    <property type="match status" value="1"/>
</dbReference>
<dbReference type="InterPro" id="IPR022642">
    <property type="entry name" value="CheR_C"/>
</dbReference>
<reference evidence="9" key="1">
    <citation type="submission" date="2016-10" db="EMBL/GenBank/DDBJ databases">
        <authorList>
            <person name="Varghese N."/>
            <person name="Submissions S."/>
        </authorList>
    </citation>
    <scope>NUCLEOTIDE SEQUENCE [LARGE SCALE GENOMIC DNA]</scope>
    <source>
        <strain evidence="9">DSM 18579</strain>
    </source>
</reference>
<dbReference type="Pfam" id="PF01739">
    <property type="entry name" value="CheR"/>
    <property type="match status" value="1"/>
</dbReference>
<dbReference type="Proteomes" id="UP000242642">
    <property type="component" value="Unassembled WGS sequence"/>
</dbReference>
<evidence type="ECO:0000256" key="3">
    <source>
        <dbReference type="ARBA" id="ARBA00022679"/>
    </source>
</evidence>
<name>A0A1I0BX85_9GAMM</name>
<dbReference type="InterPro" id="IPR036804">
    <property type="entry name" value="CheR_N_sf"/>
</dbReference>
<comment type="function">
    <text evidence="5">Methylation of the membrane-bound methyl-accepting chemotaxis proteins (MCP) to form gamma-glutamyl methyl ester residues in MCP.</text>
</comment>
<dbReference type="InterPro" id="IPR026024">
    <property type="entry name" value="Chemotaxis_MeTrfase_CheR"/>
</dbReference>
<keyword evidence="2 5" id="KW-0489">Methyltransferase</keyword>
<evidence type="ECO:0000256" key="1">
    <source>
        <dbReference type="ARBA" id="ARBA00001541"/>
    </source>
</evidence>
<evidence type="ECO:0000256" key="6">
    <source>
        <dbReference type="PIRSR" id="PIRSR000410-1"/>
    </source>
</evidence>
<feature type="binding site" evidence="6">
    <location>
        <begin position="214"/>
        <end position="215"/>
    </location>
    <ligand>
        <name>S-adenosyl-L-methionine</name>
        <dbReference type="ChEBI" id="CHEBI:59789"/>
    </ligand>
</feature>
<dbReference type="InterPro" id="IPR022641">
    <property type="entry name" value="CheR_N"/>
</dbReference>
<dbReference type="EC" id="2.1.1.80" evidence="5"/>
<dbReference type="PIRSF" id="PIRSF000410">
    <property type="entry name" value="CheR"/>
    <property type="match status" value="1"/>
</dbReference>
<organism evidence="8 9">
    <name type="scientific">Thorsellia anophelis DSM 18579</name>
    <dbReference type="NCBI Taxonomy" id="1123402"/>
    <lineage>
        <taxon>Bacteria</taxon>
        <taxon>Pseudomonadati</taxon>
        <taxon>Pseudomonadota</taxon>
        <taxon>Gammaproteobacteria</taxon>
        <taxon>Enterobacterales</taxon>
        <taxon>Thorselliaceae</taxon>
        <taxon>Thorsellia</taxon>
    </lineage>
</organism>
<dbReference type="PANTHER" id="PTHR24422:SF19">
    <property type="entry name" value="CHEMOTAXIS PROTEIN METHYLTRANSFERASE"/>
    <property type="match status" value="1"/>
</dbReference>
<dbReference type="Pfam" id="PF03705">
    <property type="entry name" value="CheR_N"/>
    <property type="match status" value="1"/>
</dbReference>
<keyword evidence="9" id="KW-1185">Reference proteome</keyword>
<feature type="domain" description="CheR-type methyltransferase" evidence="7">
    <location>
        <begin position="1"/>
        <end position="270"/>
    </location>
</feature>
<feature type="binding site" evidence="6">
    <location>
        <begin position="196"/>
        <end position="197"/>
    </location>
    <ligand>
        <name>S-adenosyl-L-methionine</name>
        <dbReference type="ChEBI" id="CHEBI:59789"/>
    </ligand>
</feature>
<comment type="catalytic activity">
    <reaction evidence="1 5">
        <text>L-glutamyl-[protein] + S-adenosyl-L-methionine = [protein]-L-glutamate 5-O-methyl ester + S-adenosyl-L-homocysteine</text>
        <dbReference type="Rhea" id="RHEA:24452"/>
        <dbReference type="Rhea" id="RHEA-COMP:10208"/>
        <dbReference type="Rhea" id="RHEA-COMP:10311"/>
        <dbReference type="ChEBI" id="CHEBI:29973"/>
        <dbReference type="ChEBI" id="CHEBI:57856"/>
        <dbReference type="ChEBI" id="CHEBI:59789"/>
        <dbReference type="ChEBI" id="CHEBI:82795"/>
        <dbReference type="EC" id="2.1.1.80"/>
    </reaction>
</comment>
<gene>
    <name evidence="8" type="ORF">SAMN02583745_01397</name>
</gene>
<protein>
    <recommendedName>
        <fullName evidence="5">Chemotaxis protein methyltransferase</fullName>
        <ecNumber evidence="5">2.1.1.80</ecNumber>
    </recommendedName>
</protein>
<keyword evidence="4 5" id="KW-0949">S-adenosyl-L-methionine</keyword>
<dbReference type="Gene3D" id="3.40.50.150">
    <property type="entry name" value="Vaccinia Virus protein VP39"/>
    <property type="match status" value="1"/>
</dbReference>
<dbReference type="CDD" id="cd02440">
    <property type="entry name" value="AdoMet_MTases"/>
    <property type="match status" value="1"/>
</dbReference>
<dbReference type="Gene3D" id="1.10.155.10">
    <property type="entry name" value="Chemotaxis receptor methyltransferase CheR, N-terminal domain"/>
    <property type="match status" value="1"/>
</dbReference>
<keyword evidence="3 5" id="KW-0808">Transferase</keyword>
<dbReference type="GO" id="GO:0032259">
    <property type="term" value="P:methylation"/>
    <property type="evidence" value="ECO:0007669"/>
    <property type="project" value="UniProtKB-KW"/>
</dbReference>
<sequence>MNRIPLTDADFKYISKLIYQRAGIVLADNKREMVYNRLARRVQSLSFESFTEYLRFLEINPGNDEWQSFTNALTTNLTSFFRESHHFDVLKEHAEKSRSNYKVWSAAASTGEEPYSIAITLSDVFSMKHDAYQIIASDIDTNVLETAEKGIYKLEQVRELSQEMVHNYFLRGTGQRSGMVKVKPELASKIKFQQVNLLANEWNVPGPFDAIFCRNVMIYFDKETQERILKRFIPLLKPGGILFAGHSENFTQLSKDLYSKGQTVYGTLKDKK</sequence>
<accession>A0A1I0BX85</accession>
<dbReference type="EMBL" id="FOHV01000009">
    <property type="protein sequence ID" value="SET11702.1"/>
    <property type="molecule type" value="Genomic_DNA"/>
</dbReference>
<dbReference type="OrthoDB" id="9816309at2"/>
<feature type="binding site" evidence="6">
    <location>
        <position position="82"/>
    </location>
    <ligand>
        <name>S-adenosyl-L-methionine</name>
        <dbReference type="ChEBI" id="CHEBI:59789"/>
    </ligand>
</feature>
<evidence type="ECO:0000256" key="2">
    <source>
        <dbReference type="ARBA" id="ARBA00022603"/>
    </source>
</evidence>
<evidence type="ECO:0000256" key="5">
    <source>
        <dbReference type="PIRNR" id="PIRNR000410"/>
    </source>
</evidence>
<dbReference type="InterPro" id="IPR050903">
    <property type="entry name" value="Bact_Chemotaxis_MeTrfase"/>
</dbReference>
<evidence type="ECO:0000256" key="4">
    <source>
        <dbReference type="ARBA" id="ARBA00022691"/>
    </source>
</evidence>
<dbReference type="PROSITE" id="PS50123">
    <property type="entry name" value="CHER"/>
    <property type="match status" value="1"/>
</dbReference>
<dbReference type="SUPFAM" id="SSF47757">
    <property type="entry name" value="Chemotaxis receptor methyltransferase CheR, N-terminal domain"/>
    <property type="match status" value="1"/>
</dbReference>
<dbReference type="GO" id="GO:0008983">
    <property type="term" value="F:protein-glutamate O-methyltransferase activity"/>
    <property type="evidence" value="ECO:0007669"/>
    <property type="project" value="UniProtKB-EC"/>
</dbReference>
<dbReference type="SMART" id="SM00138">
    <property type="entry name" value="MeTrc"/>
    <property type="match status" value="1"/>
</dbReference>
<evidence type="ECO:0000259" key="7">
    <source>
        <dbReference type="PROSITE" id="PS50123"/>
    </source>
</evidence>
<dbReference type="PANTHER" id="PTHR24422">
    <property type="entry name" value="CHEMOTAXIS PROTEIN METHYLTRANSFERASE"/>
    <property type="match status" value="1"/>
</dbReference>
<feature type="binding site" evidence="6">
    <location>
        <position position="113"/>
    </location>
    <ligand>
        <name>S-adenosyl-L-methionine</name>
        <dbReference type="ChEBI" id="CHEBI:59789"/>
    </ligand>
</feature>
<dbReference type="PRINTS" id="PR00996">
    <property type="entry name" value="CHERMTFRASE"/>
</dbReference>
<dbReference type="AlphaFoldDB" id="A0A1I0BX85"/>
<feature type="binding site" evidence="6">
    <location>
        <position position="78"/>
    </location>
    <ligand>
        <name>S-adenosyl-L-methionine</name>
        <dbReference type="ChEBI" id="CHEBI:59789"/>
    </ligand>
</feature>
<evidence type="ECO:0000313" key="8">
    <source>
        <dbReference type="EMBL" id="SET11702.1"/>
    </source>
</evidence>
<feature type="binding site" evidence="6">
    <location>
        <position position="76"/>
    </location>
    <ligand>
        <name>S-adenosyl-L-methionine</name>
        <dbReference type="ChEBI" id="CHEBI:59789"/>
    </ligand>
</feature>
<dbReference type="InterPro" id="IPR000780">
    <property type="entry name" value="CheR_MeTrfase"/>
</dbReference>
<dbReference type="RefSeq" id="WP_093319001.1">
    <property type="nucleotide sequence ID" value="NZ_FOHV01000009.1"/>
</dbReference>
<evidence type="ECO:0000313" key="9">
    <source>
        <dbReference type="Proteomes" id="UP000242642"/>
    </source>
</evidence>
<dbReference type="STRING" id="1123402.SAMN02583745_01397"/>
<dbReference type="InterPro" id="IPR029063">
    <property type="entry name" value="SAM-dependent_MTases_sf"/>
</dbReference>
<proteinExistence type="predicted"/>
<dbReference type="SUPFAM" id="SSF53335">
    <property type="entry name" value="S-adenosyl-L-methionine-dependent methyltransferases"/>
    <property type="match status" value="1"/>
</dbReference>